<evidence type="ECO:0000313" key="2">
    <source>
        <dbReference type="EMBL" id="CAJ1930186.1"/>
    </source>
</evidence>
<evidence type="ECO:0000256" key="1">
    <source>
        <dbReference type="SAM" id="MobiDB-lite"/>
    </source>
</evidence>
<accession>A0AAD2FGM0</accession>
<feature type="region of interest" description="Disordered" evidence="1">
    <location>
        <begin position="49"/>
        <end position="70"/>
    </location>
</feature>
<comment type="caution">
    <text evidence="2">The sequence shown here is derived from an EMBL/GenBank/DDBJ whole genome shotgun (WGS) entry which is preliminary data.</text>
</comment>
<proteinExistence type="predicted"/>
<feature type="region of interest" description="Disordered" evidence="1">
    <location>
        <begin position="1"/>
        <end position="28"/>
    </location>
</feature>
<evidence type="ECO:0000313" key="3">
    <source>
        <dbReference type="Proteomes" id="UP001295423"/>
    </source>
</evidence>
<name>A0AAD2FGM0_9STRA</name>
<reference evidence="2" key="1">
    <citation type="submission" date="2023-08" db="EMBL/GenBank/DDBJ databases">
        <authorList>
            <person name="Audoor S."/>
            <person name="Bilcke G."/>
        </authorList>
    </citation>
    <scope>NUCLEOTIDE SEQUENCE</scope>
</reference>
<protein>
    <submittedName>
        <fullName evidence="2">Uncharacterized protein</fullName>
    </submittedName>
</protein>
<dbReference type="AlphaFoldDB" id="A0AAD2FGM0"/>
<sequence>MELKENHSAMMKQDEAEEQQRLKKERNADAAAAAAFAKVEPMLKVSGIKTSSKSETAETPATTPAAVADV</sequence>
<gene>
    <name evidence="2" type="ORF">CYCCA115_LOCUS1856</name>
</gene>
<organism evidence="2 3">
    <name type="scientific">Cylindrotheca closterium</name>
    <dbReference type="NCBI Taxonomy" id="2856"/>
    <lineage>
        <taxon>Eukaryota</taxon>
        <taxon>Sar</taxon>
        <taxon>Stramenopiles</taxon>
        <taxon>Ochrophyta</taxon>
        <taxon>Bacillariophyta</taxon>
        <taxon>Bacillariophyceae</taxon>
        <taxon>Bacillariophycidae</taxon>
        <taxon>Bacillariales</taxon>
        <taxon>Bacillariaceae</taxon>
        <taxon>Cylindrotheca</taxon>
    </lineage>
</organism>
<dbReference type="EMBL" id="CAKOGP040000113">
    <property type="protein sequence ID" value="CAJ1930186.1"/>
    <property type="molecule type" value="Genomic_DNA"/>
</dbReference>
<keyword evidence="3" id="KW-1185">Reference proteome</keyword>
<dbReference type="Proteomes" id="UP001295423">
    <property type="component" value="Unassembled WGS sequence"/>
</dbReference>